<dbReference type="InterPro" id="IPR036890">
    <property type="entry name" value="HATPase_C_sf"/>
</dbReference>
<evidence type="ECO:0000313" key="3">
    <source>
        <dbReference type="EMBL" id="GAK96288.1"/>
    </source>
</evidence>
<gene>
    <name evidence="3" type="ORF">JCM19294_1801</name>
</gene>
<dbReference type="InterPro" id="IPR015943">
    <property type="entry name" value="WD40/YVTN_repeat-like_dom_sf"/>
</dbReference>
<dbReference type="GO" id="GO:0000155">
    <property type="term" value="F:phosphorelay sensor kinase activity"/>
    <property type="evidence" value="ECO:0007669"/>
    <property type="project" value="InterPro"/>
</dbReference>
<dbReference type="AlphaFoldDB" id="A0A090Q3G8"/>
<sequence>MEEDAKGFVWLATNKGLVRYDGTTFQSYAHPEQVGLSVFDLFVDQMYRVWCMNLSGQIFYAQDDDFVLFANVNEEFKGSLGNLVANEEELVVSYFKSRVAINLKTKEKKVSDIPQNSFSYGLVAHHDGNIFQPVGKYFKIIKNSQVTNKYLLPSSLHDEALRPQPIRTVFLPNGNLYLIQELLGKSLKVFIRENDGWTSLNTPADFKDVRIQSVHAHDNQLFFSTNKGVLICERNGSDLLLNQSILQDFFTTDTFIDNDQNIWISTLRSGLIVVPNIHVREHTLPATLPTRIEKLSNDHVAVGFENGNIGIVSSKTEEMEVIKFPTSTAVSTLLYDKQNSDLFVFQKLYNYRYDLSTRKIAKLENQLTTVKKASLIGTDTILYASAGFIAARLLKENEFTKRDEFLFQQNIRGYTALHTVKSDQSYLASVEGLHMLTKDLQLNPITFKNLPILTRNLIEDNSGNVWAGSFKNGLYKINGEKVVDHISTHAGLASQVINALAVDGDYLWICTDNALQRYHIPSGSFNTLYARDGIPSFSIVNMTMDGDYLYMNTPLKLFSIQKEKVFKPLYIPDYYFTEVQIDGKTQEKSDKYIIENKNTPTTIFYNVNGLRGLTSGNFEYRIKNHTEWTAQPQGANSIQFASLPLGKLTFELRQLGSDKIKSLKLIVTQPFYQRLWFWLLMATLIMAFIIFYYRRKLRFRESEKNKELRQLALDNELITLRLENLRSQMNPHFIFNALNSIQEYIVSNERKLASSYLVKFSRLIRMYLDQSRENQIPLKEELQAMQLYLDLEKVRFEEKLDYSLQVDERLDQDRVMLPPLFIQPYVENSLKHGLLHKKDNRELHVVFQWDGATDSIIICVTDNGIGREASQELKKQQNRYHKSFATYANQERVDLLNSKRHAKLSVKIIDLKDNNEQSCGTQVCITIPQQL</sequence>
<evidence type="ECO:0000313" key="4">
    <source>
        <dbReference type="Proteomes" id="UP000029221"/>
    </source>
</evidence>
<dbReference type="Gene3D" id="2.60.40.10">
    <property type="entry name" value="Immunoglobulins"/>
    <property type="match status" value="1"/>
</dbReference>
<dbReference type="PANTHER" id="PTHR34220:SF7">
    <property type="entry name" value="SENSOR HISTIDINE KINASE YPDA"/>
    <property type="match status" value="1"/>
</dbReference>
<name>A0A090Q3G8_9FLAO</name>
<protein>
    <submittedName>
        <fullName evidence="3">Sensor histidine kinase</fullName>
    </submittedName>
</protein>
<dbReference type="Proteomes" id="UP000029221">
    <property type="component" value="Unassembled WGS sequence"/>
</dbReference>
<organism evidence="3 4">
    <name type="scientific">Nonlabens tegetincola</name>
    <dbReference type="NCBI Taxonomy" id="323273"/>
    <lineage>
        <taxon>Bacteria</taxon>
        <taxon>Pseudomonadati</taxon>
        <taxon>Bacteroidota</taxon>
        <taxon>Flavobacteriia</taxon>
        <taxon>Flavobacteriales</taxon>
        <taxon>Flavobacteriaceae</taxon>
        <taxon>Nonlabens</taxon>
    </lineage>
</organism>
<keyword evidence="3" id="KW-0418">Kinase</keyword>
<dbReference type="Gene3D" id="3.30.565.10">
    <property type="entry name" value="Histidine kinase-like ATPase, C-terminal domain"/>
    <property type="match status" value="1"/>
</dbReference>
<dbReference type="InterPro" id="IPR050640">
    <property type="entry name" value="Bact_2-comp_sensor_kinase"/>
</dbReference>
<evidence type="ECO:0000256" key="1">
    <source>
        <dbReference type="SAM" id="Phobius"/>
    </source>
</evidence>
<dbReference type="eggNOG" id="COG3292">
    <property type="taxonomic scope" value="Bacteria"/>
</dbReference>
<dbReference type="SUPFAM" id="SSF75011">
    <property type="entry name" value="3-carboxy-cis,cis-mucoante lactonizing enzyme"/>
    <property type="match status" value="1"/>
</dbReference>
<reference evidence="3" key="1">
    <citation type="journal article" date="2014" name="Genome Announc.">
        <title>Draft Genome Sequences of Marine Flavobacterium Nonlabens Strains NR17, NR24, NR27, NR32, NR33, and Ara13.</title>
        <authorList>
            <person name="Nakanishi M."/>
            <person name="Meirelles P."/>
            <person name="Suzuki R."/>
            <person name="Takatani N."/>
            <person name="Mino S."/>
            <person name="Suda W."/>
            <person name="Oshima K."/>
            <person name="Hattori M."/>
            <person name="Ohkuma M."/>
            <person name="Hosokawa M."/>
            <person name="Miyashita K."/>
            <person name="Thompson F.L."/>
            <person name="Niwa A."/>
            <person name="Sawabe T."/>
            <person name="Sawabe T."/>
        </authorList>
    </citation>
    <scope>NUCLEOTIDE SEQUENCE [LARGE SCALE GENOMIC DNA]</scope>
    <source>
        <strain evidence="3">JCM 19294</strain>
    </source>
</reference>
<keyword evidence="1" id="KW-0812">Transmembrane</keyword>
<dbReference type="InterPro" id="IPR013783">
    <property type="entry name" value="Ig-like_fold"/>
</dbReference>
<evidence type="ECO:0000259" key="2">
    <source>
        <dbReference type="Pfam" id="PF06580"/>
    </source>
</evidence>
<dbReference type="Pfam" id="PF06580">
    <property type="entry name" value="His_kinase"/>
    <property type="match status" value="1"/>
</dbReference>
<comment type="caution">
    <text evidence="3">The sequence shown here is derived from an EMBL/GenBank/DDBJ whole genome shotgun (WGS) entry which is preliminary data.</text>
</comment>
<dbReference type="Gene3D" id="2.130.10.10">
    <property type="entry name" value="YVTN repeat-like/Quinoprotein amine dehydrogenase"/>
    <property type="match status" value="2"/>
</dbReference>
<dbReference type="STRING" id="319236.BST91_08730"/>
<dbReference type="InterPro" id="IPR010559">
    <property type="entry name" value="Sig_transdc_His_kin_internal"/>
</dbReference>
<proteinExistence type="predicted"/>
<dbReference type="EMBL" id="BBML01000002">
    <property type="protein sequence ID" value="GAK96288.1"/>
    <property type="molecule type" value="Genomic_DNA"/>
</dbReference>
<feature type="transmembrane region" description="Helical" evidence="1">
    <location>
        <begin position="675"/>
        <end position="693"/>
    </location>
</feature>
<keyword evidence="1" id="KW-0472">Membrane</keyword>
<dbReference type="eggNOG" id="COG2972">
    <property type="taxonomic scope" value="Bacteria"/>
</dbReference>
<dbReference type="SUPFAM" id="SSF55874">
    <property type="entry name" value="ATPase domain of HSP90 chaperone/DNA topoisomerase II/histidine kinase"/>
    <property type="match status" value="1"/>
</dbReference>
<dbReference type="GO" id="GO:0016020">
    <property type="term" value="C:membrane"/>
    <property type="evidence" value="ECO:0007669"/>
    <property type="project" value="InterPro"/>
</dbReference>
<accession>A0A090Q3G8</accession>
<feature type="domain" description="Signal transduction histidine kinase internal region" evidence="2">
    <location>
        <begin position="721"/>
        <end position="800"/>
    </location>
</feature>
<dbReference type="SUPFAM" id="SSF63829">
    <property type="entry name" value="Calcium-dependent phosphotriesterase"/>
    <property type="match status" value="1"/>
</dbReference>
<dbReference type="PANTHER" id="PTHR34220">
    <property type="entry name" value="SENSOR HISTIDINE KINASE YPDA"/>
    <property type="match status" value="1"/>
</dbReference>
<keyword evidence="4" id="KW-1185">Reference proteome</keyword>
<keyword evidence="3" id="KW-0808">Transferase</keyword>
<keyword evidence="1" id="KW-1133">Transmembrane helix</keyword>